<sequence>MPGEVAGDKPGDGVRAALEEPPPDGGTHWPTRMTRMMAARPGLGQTAVSRIWRAFGRKPHLVDGWQLSSDPFFIEKVRDVTGPCLILPIRRRCRAWTRDPGSRP</sequence>
<gene>
    <name evidence="2" type="ORF">ACFQRF_12295</name>
</gene>
<dbReference type="RefSeq" id="WP_379871176.1">
    <property type="nucleotide sequence ID" value="NZ_JBHTBH010000005.1"/>
</dbReference>
<evidence type="ECO:0000313" key="2">
    <source>
        <dbReference type="EMBL" id="MFC7328523.1"/>
    </source>
</evidence>
<organism evidence="2 3">
    <name type="scientific">Marinactinospora rubrisoli</name>
    <dbReference type="NCBI Taxonomy" id="2715399"/>
    <lineage>
        <taxon>Bacteria</taxon>
        <taxon>Bacillati</taxon>
        <taxon>Actinomycetota</taxon>
        <taxon>Actinomycetes</taxon>
        <taxon>Streptosporangiales</taxon>
        <taxon>Nocardiopsidaceae</taxon>
        <taxon>Marinactinospora</taxon>
    </lineage>
</organism>
<reference evidence="3" key="1">
    <citation type="journal article" date="2019" name="Int. J. Syst. Evol. Microbiol.">
        <title>The Global Catalogue of Microorganisms (GCM) 10K type strain sequencing project: providing services to taxonomists for standard genome sequencing and annotation.</title>
        <authorList>
            <consortium name="The Broad Institute Genomics Platform"/>
            <consortium name="The Broad Institute Genome Sequencing Center for Infectious Disease"/>
            <person name="Wu L."/>
            <person name="Ma J."/>
        </authorList>
    </citation>
    <scope>NUCLEOTIDE SEQUENCE [LARGE SCALE GENOMIC DNA]</scope>
    <source>
        <strain evidence="3">CGMCC 4.7382</strain>
    </source>
</reference>
<accession>A0ABW2KGM0</accession>
<evidence type="ECO:0000256" key="1">
    <source>
        <dbReference type="SAM" id="MobiDB-lite"/>
    </source>
</evidence>
<proteinExistence type="predicted"/>
<name>A0ABW2KGM0_9ACTN</name>
<dbReference type="EMBL" id="JBHTBH010000005">
    <property type="protein sequence ID" value="MFC7328523.1"/>
    <property type="molecule type" value="Genomic_DNA"/>
</dbReference>
<evidence type="ECO:0000313" key="3">
    <source>
        <dbReference type="Proteomes" id="UP001596540"/>
    </source>
</evidence>
<feature type="region of interest" description="Disordered" evidence="1">
    <location>
        <begin position="1"/>
        <end position="29"/>
    </location>
</feature>
<feature type="compositionally biased region" description="Basic and acidic residues" evidence="1">
    <location>
        <begin position="1"/>
        <end position="12"/>
    </location>
</feature>
<keyword evidence="3" id="KW-1185">Reference proteome</keyword>
<protein>
    <submittedName>
        <fullName evidence="2">Uncharacterized protein</fullName>
    </submittedName>
</protein>
<dbReference type="Proteomes" id="UP001596540">
    <property type="component" value="Unassembled WGS sequence"/>
</dbReference>
<comment type="caution">
    <text evidence="2">The sequence shown here is derived from an EMBL/GenBank/DDBJ whole genome shotgun (WGS) entry which is preliminary data.</text>
</comment>